<evidence type="ECO:0000259" key="3">
    <source>
        <dbReference type="Pfam" id="PF25597"/>
    </source>
</evidence>
<dbReference type="SUPFAM" id="SSF56672">
    <property type="entry name" value="DNA/RNA polymerases"/>
    <property type="match status" value="1"/>
</dbReference>
<proteinExistence type="predicted"/>
<dbReference type="EMBL" id="CCYD01002371">
    <property type="protein sequence ID" value="CEG46822.1"/>
    <property type="molecule type" value="Genomic_DNA"/>
</dbReference>
<dbReference type="InterPro" id="IPR013103">
    <property type="entry name" value="RVT_2"/>
</dbReference>
<dbReference type="OMA" id="YIKCANE"/>
<name>A0A0P1B0M6_PLAHL</name>
<feature type="domain" description="Reverse transcriptase Ty1/copia-type" evidence="2">
    <location>
        <begin position="232"/>
        <end position="381"/>
    </location>
</feature>
<accession>A0A0P1B0M6</accession>
<evidence type="ECO:0000256" key="1">
    <source>
        <dbReference type="SAM" id="MobiDB-lite"/>
    </source>
</evidence>
<dbReference type="InterPro" id="IPR057670">
    <property type="entry name" value="SH3_retrovirus"/>
</dbReference>
<dbReference type="OrthoDB" id="158631at2759"/>
<reference evidence="5" key="1">
    <citation type="submission" date="2014-09" db="EMBL/GenBank/DDBJ databases">
        <authorList>
            <person name="Sharma Rahul"/>
            <person name="Thines Marco"/>
        </authorList>
    </citation>
    <scope>NUCLEOTIDE SEQUENCE [LARGE SCALE GENOMIC DNA]</scope>
</reference>
<dbReference type="STRING" id="4781.A0A0P1B0M6"/>
<dbReference type="GeneID" id="36398557"/>
<dbReference type="Pfam" id="PF07727">
    <property type="entry name" value="RVT_2"/>
    <property type="match status" value="1"/>
</dbReference>
<dbReference type="Proteomes" id="UP000054928">
    <property type="component" value="Unassembled WGS sequence"/>
</dbReference>
<protein>
    <submittedName>
        <fullName evidence="4">Integrase</fullName>
    </submittedName>
</protein>
<feature type="region of interest" description="Disordered" evidence="1">
    <location>
        <begin position="69"/>
        <end position="108"/>
    </location>
</feature>
<dbReference type="RefSeq" id="XP_024583191.1">
    <property type="nucleotide sequence ID" value="XM_024717720.1"/>
</dbReference>
<dbReference type="AlphaFoldDB" id="A0A0P1B0M6"/>
<sequence length="469" mass="52893">MRIFGCRTFTLVPKEKRLKWDPKSRADIFLGYEEVSKAYRVGSESDSDDDGKRKKISYTGNTSQYITTGRRNQVGLEEAGAPEDFSERRAKRRSVERMASNHTSENKTAPPVFWRASANLIEVDDLSDTTTYQDAVNGSDQIHWRKAICAELDSMKLRGIFRAAKLPTGHQAIELSTHRRKMLQTAIWLQLHRDFCACSQVCYATNGDQLIKTLWLAAGSDGCCYGLLYEVMKEVVYCIIPEGVKINGYFDCLELVNAIYGLKQASRVWNKTFDTFLYSIGFQVSAFDLCLYIKCANEQCVFLLYVDDVLVTDSSLELIALTKNELKARSKMTDCGQCEFLLGIEVVDNVDGSVTLCQRRYIGDILKRFGMMDCKAVVGPMNLNTQLTSSSATTNIEAPFRETVGTLMHLITATRSDIALKRISRYLQGTKSFDIYFNPATRLTSMDIQLQTGLVIMPIESRLSATHFL</sequence>
<evidence type="ECO:0000313" key="4">
    <source>
        <dbReference type="EMBL" id="CEG46822.1"/>
    </source>
</evidence>
<feature type="domain" description="Retroviral polymerase SH3-like" evidence="3">
    <location>
        <begin position="6"/>
        <end position="41"/>
    </location>
</feature>
<dbReference type="InterPro" id="IPR043502">
    <property type="entry name" value="DNA/RNA_pol_sf"/>
</dbReference>
<organism evidence="4 5">
    <name type="scientific">Plasmopara halstedii</name>
    <name type="common">Downy mildew of sunflower</name>
    <dbReference type="NCBI Taxonomy" id="4781"/>
    <lineage>
        <taxon>Eukaryota</taxon>
        <taxon>Sar</taxon>
        <taxon>Stramenopiles</taxon>
        <taxon>Oomycota</taxon>
        <taxon>Peronosporomycetes</taxon>
        <taxon>Peronosporales</taxon>
        <taxon>Peronosporaceae</taxon>
        <taxon>Plasmopara</taxon>
    </lineage>
</organism>
<feature type="compositionally biased region" description="Basic and acidic residues" evidence="1">
    <location>
        <begin position="85"/>
        <end position="96"/>
    </location>
</feature>
<dbReference type="Pfam" id="PF25597">
    <property type="entry name" value="SH3_retrovirus"/>
    <property type="match status" value="1"/>
</dbReference>
<evidence type="ECO:0000313" key="5">
    <source>
        <dbReference type="Proteomes" id="UP000054928"/>
    </source>
</evidence>
<evidence type="ECO:0000259" key="2">
    <source>
        <dbReference type="Pfam" id="PF07727"/>
    </source>
</evidence>
<keyword evidence="5" id="KW-1185">Reference proteome</keyword>